<dbReference type="Proteomes" id="UP000036938">
    <property type="component" value="Unassembled WGS sequence"/>
</dbReference>
<feature type="transmembrane region" description="Helical" evidence="1">
    <location>
        <begin position="60"/>
        <end position="82"/>
    </location>
</feature>
<keyword evidence="1" id="KW-0812">Transmembrane</keyword>
<accession>A0A0L1JTY9</accession>
<dbReference type="RefSeq" id="WP_050528945.1">
    <property type="nucleotide sequence ID" value="NZ_AQQZ01000001.1"/>
</dbReference>
<organism evidence="2 3">
    <name type="scientific">Pseudaestuariivita atlantica</name>
    <dbReference type="NCBI Taxonomy" id="1317121"/>
    <lineage>
        <taxon>Bacteria</taxon>
        <taxon>Pseudomonadati</taxon>
        <taxon>Pseudomonadota</taxon>
        <taxon>Alphaproteobacteria</taxon>
        <taxon>Rhodobacterales</taxon>
        <taxon>Paracoccaceae</taxon>
        <taxon>Pseudaestuariivita</taxon>
    </lineage>
</organism>
<evidence type="ECO:0000313" key="2">
    <source>
        <dbReference type="EMBL" id="KNG95226.1"/>
    </source>
</evidence>
<sequence>MTLTAKDIDTLASRATKDPAAEAALIWPFAWGLASVALIWAFGDFAFWRTDAGVNVSLDAVGLGLVLGGVLAAGVMWVYFRWRRQSVAAAKRTLRSLAEQVRAQEVSR</sequence>
<evidence type="ECO:0000256" key="1">
    <source>
        <dbReference type="SAM" id="Phobius"/>
    </source>
</evidence>
<dbReference type="EMBL" id="AQQZ01000001">
    <property type="protein sequence ID" value="KNG95226.1"/>
    <property type="molecule type" value="Genomic_DNA"/>
</dbReference>
<dbReference type="STRING" id="1317121.ATO11_00870"/>
<proteinExistence type="predicted"/>
<evidence type="ECO:0000313" key="3">
    <source>
        <dbReference type="Proteomes" id="UP000036938"/>
    </source>
</evidence>
<keyword evidence="1" id="KW-1133">Transmembrane helix</keyword>
<keyword evidence="3" id="KW-1185">Reference proteome</keyword>
<comment type="caution">
    <text evidence="2">The sequence shown here is derived from an EMBL/GenBank/DDBJ whole genome shotgun (WGS) entry which is preliminary data.</text>
</comment>
<protein>
    <submittedName>
        <fullName evidence="2">Uncharacterized protein</fullName>
    </submittedName>
</protein>
<keyword evidence="1" id="KW-0472">Membrane</keyword>
<name>A0A0L1JTY9_9RHOB</name>
<feature type="transmembrane region" description="Helical" evidence="1">
    <location>
        <begin position="24"/>
        <end position="48"/>
    </location>
</feature>
<reference evidence="2 3" key="1">
    <citation type="journal article" date="2015" name="Int. J. Syst. Evol. Microbiol.">
        <title>Aestuariivita atlantica sp. nov., isolated from deep sea sediment of the Atlantic Ocean.</title>
        <authorList>
            <person name="Li G."/>
            <person name="Lai Q."/>
            <person name="Du Y."/>
            <person name="Liu X."/>
            <person name="Sun F."/>
            <person name="Shao Z."/>
        </authorList>
    </citation>
    <scope>NUCLEOTIDE SEQUENCE [LARGE SCALE GENOMIC DNA]</scope>
    <source>
        <strain evidence="2 3">22II-S11-z3</strain>
    </source>
</reference>
<dbReference type="AlphaFoldDB" id="A0A0L1JTY9"/>
<gene>
    <name evidence="2" type="ORF">ATO11_00870</name>
</gene>